<evidence type="ECO:0000256" key="1">
    <source>
        <dbReference type="SAM" id="MobiDB-lite"/>
    </source>
</evidence>
<keyword evidence="3" id="KW-1185">Reference proteome</keyword>
<protein>
    <submittedName>
        <fullName evidence="2">Uncharacterized protein</fullName>
    </submittedName>
</protein>
<feature type="compositionally biased region" description="Low complexity" evidence="1">
    <location>
        <begin position="461"/>
        <end position="480"/>
    </location>
</feature>
<gene>
    <name evidence="2" type="ORF">K505DRAFT_339538</name>
</gene>
<organism evidence="2 3">
    <name type="scientific">Melanomma pulvis-pyrius CBS 109.77</name>
    <dbReference type="NCBI Taxonomy" id="1314802"/>
    <lineage>
        <taxon>Eukaryota</taxon>
        <taxon>Fungi</taxon>
        <taxon>Dikarya</taxon>
        <taxon>Ascomycota</taxon>
        <taxon>Pezizomycotina</taxon>
        <taxon>Dothideomycetes</taxon>
        <taxon>Pleosporomycetidae</taxon>
        <taxon>Pleosporales</taxon>
        <taxon>Melanommataceae</taxon>
        <taxon>Melanomma</taxon>
    </lineage>
</organism>
<accession>A0A6A6X5E4</accession>
<sequence>MSNTPPMIPSTDSSNLPVKTTAKEPVATPGKPPSTTPPKSSSTTEPQAMFKIPSTTPQLSKWNQKITDEKSHPLYFVRLTMEQHDLPQGSLLYDRLPRYLLFQFAPGLAQYLDPTNTDIVLPEGSADEFTVHDVVTAIIASAKQGTALKMHVDKKPINLIKIHAVLELFGMKKEAEEVRHQAWDAMGDHELKPEEVDWIWDTFGIWEVGIDDAVSTSGGKEKPTVDVKCLWKFASPKNEDEKIPDTAYVSPYASEYIEMMAWKILNLDALGRLDDVILRMMIDRFPTLKRVLATRKARYGLAKGVSESRSTATKLQTPTPEMANLQPESSVMEREMRLPKKITTKQTAGELEVGKLNFSRDDIGLRMPEQDRKFAPSYGLSKWIDDDPNRPSFMKSVEVSMRIDDEEPYIPFWQTPANAPMGSRGTSSEGVGMFGSGSVSAVVPAGPRAVQNGSMANNAWGISRPSRSISSSSGSSTISSNLGNYDDTADAKVFEQRPKNTPTGLGSFASTQNGSSDLNSFVFGGILPGSYNSASLAASNSFGSTPTPKPALPRNDGLISTNPQSLQSTSLTPTPTPSFTFGQPAIQPEASNDSLSVSFPSTVTQSFPSFGGSTAPHTPNASFNDSVNPVDEAANNMLAFIAGSLPTGGRKKAVPKARTKGRQ</sequence>
<feature type="compositionally biased region" description="Low complexity" evidence="1">
    <location>
        <begin position="563"/>
        <end position="573"/>
    </location>
</feature>
<evidence type="ECO:0000313" key="2">
    <source>
        <dbReference type="EMBL" id="KAF2791448.1"/>
    </source>
</evidence>
<dbReference type="EMBL" id="MU002018">
    <property type="protein sequence ID" value="KAF2791448.1"/>
    <property type="molecule type" value="Genomic_DNA"/>
</dbReference>
<dbReference type="AlphaFoldDB" id="A0A6A6X5E4"/>
<dbReference type="Proteomes" id="UP000799757">
    <property type="component" value="Unassembled WGS sequence"/>
</dbReference>
<feature type="compositionally biased region" description="Basic residues" evidence="1">
    <location>
        <begin position="649"/>
        <end position="663"/>
    </location>
</feature>
<feature type="compositionally biased region" description="Polar residues" evidence="1">
    <location>
        <begin position="1"/>
        <end position="18"/>
    </location>
</feature>
<feature type="region of interest" description="Disordered" evidence="1">
    <location>
        <begin position="1"/>
        <end position="61"/>
    </location>
</feature>
<evidence type="ECO:0000313" key="3">
    <source>
        <dbReference type="Proteomes" id="UP000799757"/>
    </source>
</evidence>
<feature type="region of interest" description="Disordered" evidence="1">
    <location>
        <begin position="454"/>
        <end position="484"/>
    </location>
</feature>
<proteinExistence type="predicted"/>
<name>A0A6A6X5E4_9PLEO</name>
<feature type="compositionally biased region" description="Polar residues" evidence="1">
    <location>
        <begin position="589"/>
        <end position="627"/>
    </location>
</feature>
<feature type="region of interest" description="Disordered" evidence="1">
    <location>
        <begin position="642"/>
        <end position="663"/>
    </location>
</feature>
<dbReference type="OrthoDB" id="3793694at2759"/>
<reference evidence="2" key="1">
    <citation type="journal article" date="2020" name="Stud. Mycol.">
        <title>101 Dothideomycetes genomes: a test case for predicting lifestyles and emergence of pathogens.</title>
        <authorList>
            <person name="Haridas S."/>
            <person name="Albert R."/>
            <person name="Binder M."/>
            <person name="Bloem J."/>
            <person name="Labutti K."/>
            <person name="Salamov A."/>
            <person name="Andreopoulos B."/>
            <person name="Baker S."/>
            <person name="Barry K."/>
            <person name="Bills G."/>
            <person name="Bluhm B."/>
            <person name="Cannon C."/>
            <person name="Castanera R."/>
            <person name="Culley D."/>
            <person name="Daum C."/>
            <person name="Ezra D."/>
            <person name="Gonzalez J."/>
            <person name="Henrissat B."/>
            <person name="Kuo A."/>
            <person name="Liang C."/>
            <person name="Lipzen A."/>
            <person name="Lutzoni F."/>
            <person name="Magnuson J."/>
            <person name="Mondo S."/>
            <person name="Nolan M."/>
            <person name="Ohm R."/>
            <person name="Pangilinan J."/>
            <person name="Park H.-J."/>
            <person name="Ramirez L."/>
            <person name="Alfaro M."/>
            <person name="Sun H."/>
            <person name="Tritt A."/>
            <person name="Yoshinaga Y."/>
            <person name="Zwiers L.-H."/>
            <person name="Turgeon B."/>
            <person name="Goodwin S."/>
            <person name="Spatafora J."/>
            <person name="Crous P."/>
            <person name="Grigoriev I."/>
        </authorList>
    </citation>
    <scope>NUCLEOTIDE SEQUENCE</scope>
    <source>
        <strain evidence="2">CBS 109.77</strain>
    </source>
</reference>
<feature type="region of interest" description="Disordered" evidence="1">
    <location>
        <begin position="538"/>
        <end position="628"/>
    </location>
</feature>